<dbReference type="SMART" id="SM00248">
    <property type="entry name" value="ANK"/>
    <property type="match status" value="7"/>
</dbReference>
<dbReference type="PANTHER" id="PTHR46082:SF6">
    <property type="entry name" value="AAA+ ATPASE DOMAIN-CONTAINING PROTEIN-RELATED"/>
    <property type="match status" value="1"/>
</dbReference>
<proteinExistence type="predicted"/>
<dbReference type="InterPro" id="IPR035994">
    <property type="entry name" value="Nucleoside_phosphorylase_sf"/>
</dbReference>
<accession>J3P2S3</accession>
<evidence type="ECO:0000256" key="1">
    <source>
        <dbReference type="ARBA" id="ARBA00022737"/>
    </source>
</evidence>
<dbReference type="Pfam" id="PF01048">
    <property type="entry name" value="PNP_UDP_1"/>
    <property type="match status" value="1"/>
</dbReference>
<feature type="domain" description="Nucleoside phosphorylase" evidence="4">
    <location>
        <begin position="58"/>
        <end position="362"/>
    </location>
</feature>
<dbReference type="InterPro" id="IPR027417">
    <property type="entry name" value="P-loop_NTPase"/>
</dbReference>
<reference evidence="7" key="5">
    <citation type="submission" date="2018-04" db="UniProtKB">
        <authorList>
            <consortium name="EnsemblFungi"/>
        </authorList>
    </citation>
    <scope>IDENTIFICATION</scope>
    <source>
        <strain evidence="7">R3-111a-1</strain>
    </source>
</reference>
<dbReference type="Pfam" id="PF24883">
    <property type="entry name" value="NPHP3_N"/>
    <property type="match status" value="1"/>
</dbReference>
<feature type="domain" description="Nephrocystin 3-like N-terminal" evidence="5">
    <location>
        <begin position="441"/>
        <end position="622"/>
    </location>
</feature>
<dbReference type="HOGENOM" id="CLU_000288_34_2_1"/>
<reference evidence="6" key="3">
    <citation type="submission" date="2010-09" db="EMBL/GenBank/DDBJ databases">
        <title>Annotation of Gaeumannomyces graminis var. tritici R3-111a-1.</title>
        <authorList>
            <consortium name="The Broad Institute Genome Sequencing Platform"/>
            <person name="Ma L.-J."/>
            <person name="Dead R."/>
            <person name="Young S.K."/>
            <person name="Zeng Q."/>
            <person name="Gargeya S."/>
            <person name="Fitzgerald M."/>
            <person name="Haas B."/>
            <person name="Abouelleil A."/>
            <person name="Alvarado L."/>
            <person name="Arachchi H.M."/>
            <person name="Berlin A."/>
            <person name="Brown A."/>
            <person name="Chapman S.B."/>
            <person name="Chen Z."/>
            <person name="Dunbar C."/>
            <person name="Freedman E."/>
            <person name="Gearin G."/>
            <person name="Gellesch M."/>
            <person name="Goldberg J."/>
            <person name="Griggs A."/>
            <person name="Gujja S."/>
            <person name="Heiman D."/>
            <person name="Howarth C."/>
            <person name="Larson L."/>
            <person name="Lui A."/>
            <person name="MacDonald P.J.P."/>
            <person name="Mehta T."/>
            <person name="Montmayeur A."/>
            <person name="Murphy C."/>
            <person name="Neiman D."/>
            <person name="Pearson M."/>
            <person name="Priest M."/>
            <person name="Roberts A."/>
            <person name="Saif S."/>
            <person name="Shea T."/>
            <person name="Shenoy N."/>
            <person name="Sisk P."/>
            <person name="Stolte C."/>
            <person name="Sykes S."/>
            <person name="Yandava C."/>
            <person name="Wortman J."/>
            <person name="Nusbaum C."/>
            <person name="Birren B."/>
        </authorList>
    </citation>
    <scope>NUCLEOTIDE SEQUENCE</scope>
    <source>
        <strain evidence="6">R3-111a-1</strain>
    </source>
</reference>
<feature type="region of interest" description="Disordered" evidence="3">
    <location>
        <begin position="1"/>
        <end position="41"/>
    </location>
</feature>
<dbReference type="PROSITE" id="PS50297">
    <property type="entry name" value="ANK_REP_REGION"/>
    <property type="match status" value="6"/>
</dbReference>
<dbReference type="GO" id="GO:0009116">
    <property type="term" value="P:nucleoside metabolic process"/>
    <property type="evidence" value="ECO:0007669"/>
    <property type="project" value="InterPro"/>
</dbReference>
<feature type="region of interest" description="Disordered" evidence="3">
    <location>
        <begin position="376"/>
        <end position="404"/>
    </location>
</feature>
<reference evidence="7" key="4">
    <citation type="journal article" date="2015" name="G3 (Bethesda)">
        <title>Genome sequences of three phytopathogenic species of the Magnaporthaceae family of fungi.</title>
        <authorList>
            <person name="Okagaki L.H."/>
            <person name="Nunes C.C."/>
            <person name="Sailsbery J."/>
            <person name="Clay B."/>
            <person name="Brown D."/>
            <person name="John T."/>
            <person name="Oh Y."/>
            <person name="Young N."/>
            <person name="Fitzgerald M."/>
            <person name="Haas B.J."/>
            <person name="Zeng Q."/>
            <person name="Young S."/>
            <person name="Adiconis X."/>
            <person name="Fan L."/>
            <person name="Levin J.Z."/>
            <person name="Mitchell T.K."/>
            <person name="Okubara P.A."/>
            <person name="Farman M.L."/>
            <person name="Kohn L.M."/>
            <person name="Birren B."/>
            <person name="Ma L.-J."/>
            <person name="Dean R.A."/>
        </authorList>
    </citation>
    <scope>NUCLEOTIDE SEQUENCE</scope>
    <source>
        <strain evidence="7">R3-111a-1</strain>
    </source>
</reference>
<dbReference type="InterPro" id="IPR056884">
    <property type="entry name" value="NPHP3-like_N"/>
</dbReference>
<dbReference type="PANTHER" id="PTHR46082">
    <property type="entry name" value="ATP/GTP-BINDING PROTEIN-RELATED"/>
    <property type="match status" value="1"/>
</dbReference>
<dbReference type="Proteomes" id="UP000006039">
    <property type="component" value="Unassembled WGS sequence"/>
</dbReference>
<evidence type="ECO:0000313" key="6">
    <source>
        <dbReference type="EMBL" id="EJT73966.1"/>
    </source>
</evidence>
<feature type="repeat" description="ANK" evidence="2">
    <location>
        <begin position="949"/>
        <end position="970"/>
    </location>
</feature>
<feature type="compositionally biased region" description="Low complexity" evidence="3">
    <location>
        <begin position="14"/>
        <end position="35"/>
    </location>
</feature>
<dbReference type="SUPFAM" id="SSF48403">
    <property type="entry name" value="Ankyrin repeat"/>
    <property type="match status" value="1"/>
</dbReference>
<name>J3P2S3_GAET3</name>
<dbReference type="SUPFAM" id="SSF53167">
    <property type="entry name" value="Purine and uridine phosphorylases"/>
    <property type="match status" value="1"/>
</dbReference>
<feature type="compositionally biased region" description="Polar residues" evidence="3">
    <location>
        <begin position="395"/>
        <end position="404"/>
    </location>
</feature>
<dbReference type="GeneID" id="20348275"/>
<dbReference type="OrthoDB" id="7464126at2759"/>
<dbReference type="eggNOG" id="KOG0504">
    <property type="taxonomic scope" value="Eukaryota"/>
</dbReference>
<reference evidence="8" key="1">
    <citation type="submission" date="2010-07" db="EMBL/GenBank/DDBJ databases">
        <title>The genome sequence of Gaeumannomyces graminis var. tritici strain R3-111a-1.</title>
        <authorList>
            <consortium name="The Broad Institute Genome Sequencing Platform"/>
            <person name="Ma L.-J."/>
            <person name="Dead R."/>
            <person name="Young S."/>
            <person name="Zeng Q."/>
            <person name="Koehrsen M."/>
            <person name="Alvarado L."/>
            <person name="Berlin A."/>
            <person name="Chapman S.B."/>
            <person name="Chen Z."/>
            <person name="Freedman E."/>
            <person name="Gellesch M."/>
            <person name="Goldberg J."/>
            <person name="Griggs A."/>
            <person name="Gujja S."/>
            <person name="Heilman E.R."/>
            <person name="Heiman D."/>
            <person name="Hepburn T."/>
            <person name="Howarth C."/>
            <person name="Jen D."/>
            <person name="Larson L."/>
            <person name="Mehta T."/>
            <person name="Neiman D."/>
            <person name="Pearson M."/>
            <person name="Roberts A."/>
            <person name="Saif S."/>
            <person name="Shea T."/>
            <person name="Shenoy N."/>
            <person name="Sisk P."/>
            <person name="Stolte C."/>
            <person name="Sykes S."/>
            <person name="Walk T."/>
            <person name="White J."/>
            <person name="Yandava C."/>
            <person name="Haas B."/>
            <person name="Nusbaum C."/>
            <person name="Birren B."/>
        </authorList>
    </citation>
    <scope>NUCLEOTIDE SEQUENCE [LARGE SCALE GENOMIC DNA]</scope>
    <source>
        <strain evidence="8">R3-111a-1</strain>
    </source>
</reference>
<keyword evidence="2" id="KW-0040">ANK repeat</keyword>
<dbReference type="InterPro" id="IPR053137">
    <property type="entry name" value="NLR-like"/>
</dbReference>
<dbReference type="EnsemblFungi" id="EJT73966">
    <property type="protein sequence ID" value="EJT73966"/>
    <property type="gene ID" value="GGTG_07817"/>
</dbReference>
<feature type="repeat" description="ANK" evidence="2">
    <location>
        <begin position="1051"/>
        <end position="1076"/>
    </location>
</feature>
<feature type="repeat" description="ANK" evidence="2">
    <location>
        <begin position="983"/>
        <end position="1007"/>
    </location>
</feature>
<gene>
    <name evidence="7" type="primary">20348275</name>
    <name evidence="6" type="ORF">GGTG_07817</name>
</gene>
<keyword evidence="8" id="KW-1185">Reference proteome</keyword>
<evidence type="ECO:0000256" key="3">
    <source>
        <dbReference type="SAM" id="MobiDB-lite"/>
    </source>
</evidence>
<dbReference type="SUPFAM" id="SSF52540">
    <property type="entry name" value="P-loop containing nucleoside triphosphate hydrolases"/>
    <property type="match status" value="1"/>
</dbReference>
<dbReference type="VEuPathDB" id="FungiDB:GGTG_07817"/>
<evidence type="ECO:0000313" key="8">
    <source>
        <dbReference type="Proteomes" id="UP000006039"/>
    </source>
</evidence>
<feature type="repeat" description="ANK" evidence="2">
    <location>
        <begin position="1085"/>
        <end position="1110"/>
    </location>
</feature>
<feature type="repeat" description="ANK" evidence="2">
    <location>
        <begin position="1017"/>
        <end position="1042"/>
    </location>
</feature>
<dbReference type="RefSeq" id="XP_009223909.1">
    <property type="nucleotide sequence ID" value="XM_009225645.1"/>
</dbReference>
<evidence type="ECO:0000313" key="7">
    <source>
        <dbReference type="EnsemblFungi" id="EJT73966"/>
    </source>
</evidence>
<dbReference type="GO" id="GO:0003824">
    <property type="term" value="F:catalytic activity"/>
    <property type="evidence" value="ECO:0007669"/>
    <property type="project" value="InterPro"/>
</dbReference>
<dbReference type="PROSITE" id="PS50088">
    <property type="entry name" value="ANK_REPEAT"/>
    <property type="match status" value="6"/>
</dbReference>
<dbReference type="Gene3D" id="1.25.40.20">
    <property type="entry name" value="Ankyrin repeat-containing domain"/>
    <property type="match status" value="2"/>
</dbReference>
<dbReference type="AlphaFoldDB" id="J3P2S3"/>
<reference evidence="6" key="2">
    <citation type="submission" date="2010-07" db="EMBL/GenBank/DDBJ databases">
        <authorList>
            <consortium name="The Broad Institute Genome Sequencing Platform"/>
            <consortium name="Broad Institute Genome Sequencing Center for Infectious Disease"/>
            <person name="Ma L.-J."/>
            <person name="Dead R."/>
            <person name="Young S."/>
            <person name="Zeng Q."/>
            <person name="Koehrsen M."/>
            <person name="Alvarado L."/>
            <person name="Berlin A."/>
            <person name="Chapman S.B."/>
            <person name="Chen Z."/>
            <person name="Freedman E."/>
            <person name="Gellesch M."/>
            <person name="Goldberg J."/>
            <person name="Griggs A."/>
            <person name="Gujja S."/>
            <person name="Heilman E.R."/>
            <person name="Heiman D."/>
            <person name="Hepburn T."/>
            <person name="Howarth C."/>
            <person name="Jen D."/>
            <person name="Larson L."/>
            <person name="Mehta T."/>
            <person name="Neiman D."/>
            <person name="Pearson M."/>
            <person name="Roberts A."/>
            <person name="Saif S."/>
            <person name="Shea T."/>
            <person name="Shenoy N."/>
            <person name="Sisk P."/>
            <person name="Stolte C."/>
            <person name="Sykes S."/>
            <person name="Walk T."/>
            <person name="White J."/>
            <person name="Yandava C."/>
            <person name="Haas B."/>
            <person name="Nusbaum C."/>
            <person name="Birren B."/>
        </authorList>
    </citation>
    <scope>NUCLEOTIDE SEQUENCE</scope>
    <source>
        <strain evidence="6">R3-111a-1</strain>
    </source>
</reference>
<dbReference type="InterPro" id="IPR000845">
    <property type="entry name" value="Nucleoside_phosphorylase_d"/>
</dbReference>
<evidence type="ECO:0000259" key="4">
    <source>
        <dbReference type="Pfam" id="PF01048"/>
    </source>
</evidence>
<feature type="repeat" description="ANK" evidence="2">
    <location>
        <begin position="1119"/>
        <end position="1144"/>
    </location>
</feature>
<keyword evidence="1" id="KW-0677">Repeat</keyword>
<sequence>MSSDPPGKRRRESTSSPSRRGPAAPVRPAAPAEPAEPGRRSKRVALAAIRPTSRDDFEIAIICALTQEADAVKALFDERWDGHGQDGYGKVAGDPYSYACGRIGRHNVVVPHMTGMGKANAANVATNCGRSFPGVKIALVVGVCAGVPSVSGGPGQKKDVILGDVIISQGVVQYDFGRQTDAGFYTKVTPLESLGKPITEISSLVAMLKSRDDRKRLLQDMSEYLDVLQGEEDLEPGYPGVEQDWLFEPSYRHTKPTKKCEDICDRTKLVRRDRLQGPNPPTPEVHFGLIASGDKVMKSARQRDKIIRDHNVVAFEMESAGVWDVIPCVVIKGVCDYADSHKAKSWQKRAAAAAAACMKAFLIRLEPFKIREADGGGSSTFAQPRATEAGASGNARDSYTSRTNVQNPCPVDSRELQACLQSLSFPQMTNRFHDIQPAEDNTCLWLLRHRKYRAWADLEHSILWIMGKPGAGKSTLMKYALDNHPQLPGVAKDDIVFSFFFHARGHDLQKSPLGFWLSLLHRFLELAPAPLAHVVQTYLRKQATHGKHKEGKWQWHQSELHSMFKSVLPDILRARRVLIFVDALDECGKDNALALVSQFNSLLRGLPTDAGFRRFHICFSCRYYPIVNPCGRHGNQLEINLEEENKSDIRVYVHSIMSDRQEQTQQPTVQELIASRANGVFMWARLAVEKVQELASEGHSETKIRNSINLLPRELEEVYRQLAKDMEPSSIKLIQWICFAVKPITLDELRWAIIIEPNDQRRSLRECQESEDYIDSADRMKLQLRKLSRGLAEVSQPDPSKPGVVQFIHQSVKDFFTARNPPAFDKISTTNGSIQETHRQLAMICIRYLEMEEIEPSITNKLWDFPFLYYATTSWVAHAKQSLSEVFAWPSNACITMWLRIHYKPKFYSFDCLGLGANLVHLLSKHGLAKALEVVLPNSNHTIDTPDVDGRTPLSYAAKEGHEAVVKLLLATSIVKIDSMDQNGQTPLSYAASGGHEAVVKLLLATGIVNVDSMSQGGWTPLSYAACAGHEAVVKLLLSTGSVNVNSGTSYGRTPLLYAAKKGHEGVVKLLLATGSVDVDSGDRHGRTPLSYAAEEGHEAVVKLLLATGSVDADSGDRYGRTPLSYAAEEGHEAVVKLLLATGSVDVNSGNRDGRTPLKYAADDGHHAIVNLLRLASLG</sequence>
<dbReference type="EMBL" id="GL385398">
    <property type="protein sequence ID" value="EJT73966.1"/>
    <property type="molecule type" value="Genomic_DNA"/>
</dbReference>
<dbReference type="InterPro" id="IPR036770">
    <property type="entry name" value="Ankyrin_rpt-contain_sf"/>
</dbReference>
<organism evidence="6">
    <name type="scientific">Gaeumannomyces tritici (strain R3-111a-1)</name>
    <name type="common">Wheat and barley take-all root rot fungus</name>
    <name type="synonym">Gaeumannomyces graminis var. tritici</name>
    <dbReference type="NCBI Taxonomy" id="644352"/>
    <lineage>
        <taxon>Eukaryota</taxon>
        <taxon>Fungi</taxon>
        <taxon>Dikarya</taxon>
        <taxon>Ascomycota</taxon>
        <taxon>Pezizomycotina</taxon>
        <taxon>Sordariomycetes</taxon>
        <taxon>Sordariomycetidae</taxon>
        <taxon>Magnaporthales</taxon>
        <taxon>Magnaporthaceae</taxon>
        <taxon>Gaeumannomyces</taxon>
    </lineage>
</organism>
<dbReference type="Gene3D" id="3.40.50.300">
    <property type="entry name" value="P-loop containing nucleotide triphosphate hydrolases"/>
    <property type="match status" value="1"/>
</dbReference>
<dbReference type="InterPro" id="IPR002110">
    <property type="entry name" value="Ankyrin_rpt"/>
</dbReference>
<dbReference type="Gene3D" id="3.40.50.1580">
    <property type="entry name" value="Nucleoside phosphorylase domain"/>
    <property type="match status" value="1"/>
</dbReference>
<dbReference type="Pfam" id="PF12796">
    <property type="entry name" value="Ank_2"/>
    <property type="match status" value="2"/>
</dbReference>
<dbReference type="Pfam" id="PF00023">
    <property type="entry name" value="Ank"/>
    <property type="match status" value="2"/>
</dbReference>
<protein>
    <submittedName>
        <fullName evidence="6 7">Uncharacterized protein</fullName>
    </submittedName>
</protein>
<dbReference type="STRING" id="644352.J3P2S3"/>
<evidence type="ECO:0000256" key="2">
    <source>
        <dbReference type="PROSITE-ProRule" id="PRU00023"/>
    </source>
</evidence>
<evidence type="ECO:0000259" key="5">
    <source>
        <dbReference type="Pfam" id="PF24883"/>
    </source>
</evidence>